<reference evidence="2" key="1">
    <citation type="submission" date="2020-02" db="EMBL/GenBank/DDBJ databases">
        <authorList>
            <person name="Meier V. D."/>
        </authorList>
    </citation>
    <scope>NUCLEOTIDE SEQUENCE</scope>
    <source>
        <strain evidence="2">AVDCRST_MAG40</strain>
    </source>
</reference>
<feature type="compositionally biased region" description="Low complexity" evidence="1">
    <location>
        <begin position="15"/>
        <end position="26"/>
    </location>
</feature>
<organism evidence="2">
    <name type="scientific">uncultured Gemmatimonadaceae bacterium</name>
    <dbReference type="NCBI Taxonomy" id="246130"/>
    <lineage>
        <taxon>Bacteria</taxon>
        <taxon>Pseudomonadati</taxon>
        <taxon>Gemmatimonadota</taxon>
        <taxon>Gemmatimonadia</taxon>
        <taxon>Gemmatimonadales</taxon>
        <taxon>Gemmatimonadaceae</taxon>
        <taxon>environmental samples</taxon>
    </lineage>
</organism>
<name>A0A6J4LCK4_9BACT</name>
<feature type="compositionally biased region" description="Basic residues" evidence="1">
    <location>
        <begin position="64"/>
        <end position="79"/>
    </location>
</feature>
<feature type="region of interest" description="Disordered" evidence="1">
    <location>
        <begin position="15"/>
        <end position="86"/>
    </location>
</feature>
<proteinExistence type="predicted"/>
<evidence type="ECO:0000313" key="2">
    <source>
        <dbReference type="EMBL" id="CAA9329061.1"/>
    </source>
</evidence>
<feature type="non-terminal residue" evidence="2">
    <location>
        <position position="105"/>
    </location>
</feature>
<feature type="non-terminal residue" evidence="2">
    <location>
        <position position="1"/>
    </location>
</feature>
<feature type="compositionally biased region" description="Basic residues" evidence="1">
    <location>
        <begin position="38"/>
        <end position="47"/>
    </location>
</feature>
<dbReference type="AlphaFoldDB" id="A0A6J4LCK4"/>
<sequence length="105" mass="12056">CMRMWVHLSRPRARCAPPRCRLSSSSPPAPPPSAAASRRPRRHRPRPARAPAPRRSPPSAWRPSGRHVRSWPRTRRGARWRPSCSTAPSWEGWCGARGRRARTRR</sequence>
<evidence type="ECO:0000256" key="1">
    <source>
        <dbReference type="SAM" id="MobiDB-lite"/>
    </source>
</evidence>
<accession>A0A6J4LCK4</accession>
<gene>
    <name evidence="2" type="ORF">AVDCRST_MAG40-1829</name>
</gene>
<dbReference type="EMBL" id="CADCTX010000570">
    <property type="protein sequence ID" value="CAA9329061.1"/>
    <property type="molecule type" value="Genomic_DNA"/>
</dbReference>
<protein>
    <submittedName>
        <fullName evidence="2">Uncharacterized protein</fullName>
    </submittedName>
</protein>